<dbReference type="InterPro" id="IPR025510">
    <property type="entry name" value="DUF4397"/>
</dbReference>
<organism evidence="2 3">
    <name type="scientific">Flavobacterium subsaxonicum WB 4.1-42 = DSM 21790</name>
    <dbReference type="NCBI Taxonomy" id="1121898"/>
    <lineage>
        <taxon>Bacteria</taxon>
        <taxon>Pseudomonadati</taxon>
        <taxon>Bacteroidota</taxon>
        <taxon>Flavobacteriia</taxon>
        <taxon>Flavobacteriales</taxon>
        <taxon>Flavobacteriaceae</taxon>
        <taxon>Flavobacterium</taxon>
    </lineage>
</organism>
<protein>
    <recommendedName>
        <fullName evidence="1">DUF4397 domain-containing protein</fullName>
    </recommendedName>
</protein>
<accession>A0A0A2MQW0</accession>
<evidence type="ECO:0000259" key="1">
    <source>
        <dbReference type="Pfam" id="PF14344"/>
    </source>
</evidence>
<evidence type="ECO:0000313" key="3">
    <source>
        <dbReference type="Proteomes" id="UP000030111"/>
    </source>
</evidence>
<dbReference type="OrthoDB" id="9792011at2"/>
<reference evidence="2 3" key="1">
    <citation type="submission" date="2013-09" db="EMBL/GenBank/DDBJ databases">
        <authorList>
            <person name="Zeng Z."/>
            <person name="Chen C."/>
        </authorList>
    </citation>
    <scope>NUCLEOTIDE SEQUENCE [LARGE SCALE GENOMIC DNA]</scope>
    <source>
        <strain evidence="2 3">WB 4.1-42</strain>
    </source>
</reference>
<comment type="caution">
    <text evidence="2">The sequence shown here is derived from an EMBL/GenBank/DDBJ whole genome shotgun (WGS) entry which is preliminary data.</text>
</comment>
<keyword evidence="3" id="KW-1185">Reference proteome</keyword>
<dbReference type="RefSeq" id="WP_026992445.1">
    <property type="nucleotide sequence ID" value="NZ_JRLY01000001.1"/>
</dbReference>
<sequence>MTIKTNFQKSLAIVFVLGVSLSSCDDNDVDIFGSADLKVVNAAPNSGSQRFVLANIPEISDLDYLDNSVGYLNVASGNDLVAQFRDQGDNDLYATEKFDIQDNRDYTVYLTGESGDDAEVRLFQDDFTAPANGKAKVKFIHLSTGAPATLDINDAAGTMLATNLARYSQSSYTEIEAGTLAIQAHGAGADENIATLDATEFANGKIYTIYIAGSAASGYTLKKLLHN</sequence>
<dbReference type="eggNOG" id="COG1404">
    <property type="taxonomic scope" value="Bacteria"/>
</dbReference>
<gene>
    <name evidence="2" type="ORF">Q766_02890</name>
</gene>
<dbReference type="Pfam" id="PF14344">
    <property type="entry name" value="DUF4397"/>
    <property type="match status" value="1"/>
</dbReference>
<dbReference type="Proteomes" id="UP000030111">
    <property type="component" value="Unassembled WGS sequence"/>
</dbReference>
<dbReference type="EMBL" id="JRLY01000001">
    <property type="protein sequence ID" value="KGO95067.1"/>
    <property type="molecule type" value="Genomic_DNA"/>
</dbReference>
<dbReference type="PROSITE" id="PS51257">
    <property type="entry name" value="PROKAR_LIPOPROTEIN"/>
    <property type="match status" value="1"/>
</dbReference>
<name>A0A0A2MQW0_9FLAO</name>
<feature type="domain" description="DUF4397" evidence="1">
    <location>
        <begin position="35"/>
        <end position="148"/>
    </location>
</feature>
<evidence type="ECO:0000313" key="2">
    <source>
        <dbReference type="EMBL" id="KGO95067.1"/>
    </source>
</evidence>
<dbReference type="AlphaFoldDB" id="A0A0A2MQW0"/>
<dbReference type="STRING" id="1121898.GCA_000422725_01050"/>
<proteinExistence type="predicted"/>